<dbReference type="RefSeq" id="XP_005836818.1">
    <property type="nucleotide sequence ID" value="XM_005836761.1"/>
</dbReference>
<evidence type="ECO:0000256" key="1">
    <source>
        <dbReference type="SAM" id="MobiDB-lite"/>
    </source>
</evidence>
<dbReference type="EMBL" id="JH992980">
    <property type="protein sequence ID" value="EKX49838.1"/>
    <property type="molecule type" value="Genomic_DNA"/>
</dbReference>
<gene>
    <name evidence="2" type="ORF">GUITHDRAFT_104234</name>
</gene>
<name>L1JP63_GUITC</name>
<reference evidence="2 4" key="1">
    <citation type="journal article" date="2012" name="Nature">
        <title>Algal genomes reveal evolutionary mosaicism and the fate of nucleomorphs.</title>
        <authorList>
            <consortium name="DOE Joint Genome Institute"/>
            <person name="Curtis B.A."/>
            <person name="Tanifuji G."/>
            <person name="Burki F."/>
            <person name="Gruber A."/>
            <person name="Irimia M."/>
            <person name="Maruyama S."/>
            <person name="Arias M.C."/>
            <person name="Ball S.G."/>
            <person name="Gile G.H."/>
            <person name="Hirakawa Y."/>
            <person name="Hopkins J.F."/>
            <person name="Kuo A."/>
            <person name="Rensing S.A."/>
            <person name="Schmutz J."/>
            <person name="Symeonidi A."/>
            <person name="Elias M."/>
            <person name="Eveleigh R.J."/>
            <person name="Herman E.K."/>
            <person name="Klute M.J."/>
            <person name="Nakayama T."/>
            <person name="Obornik M."/>
            <person name="Reyes-Prieto A."/>
            <person name="Armbrust E.V."/>
            <person name="Aves S.J."/>
            <person name="Beiko R.G."/>
            <person name="Coutinho P."/>
            <person name="Dacks J.B."/>
            <person name="Durnford D.G."/>
            <person name="Fast N.M."/>
            <person name="Green B.R."/>
            <person name="Grisdale C.J."/>
            <person name="Hempel F."/>
            <person name="Henrissat B."/>
            <person name="Hoppner M.P."/>
            <person name="Ishida K."/>
            <person name="Kim E."/>
            <person name="Koreny L."/>
            <person name="Kroth P.G."/>
            <person name="Liu Y."/>
            <person name="Malik S.B."/>
            <person name="Maier U.G."/>
            <person name="McRose D."/>
            <person name="Mock T."/>
            <person name="Neilson J.A."/>
            <person name="Onodera N.T."/>
            <person name="Poole A.M."/>
            <person name="Pritham E.J."/>
            <person name="Richards T.A."/>
            <person name="Rocap G."/>
            <person name="Roy S.W."/>
            <person name="Sarai C."/>
            <person name="Schaack S."/>
            <person name="Shirato S."/>
            <person name="Slamovits C.H."/>
            <person name="Spencer D.F."/>
            <person name="Suzuki S."/>
            <person name="Worden A.Z."/>
            <person name="Zauner S."/>
            <person name="Barry K."/>
            <person name="Bell C."/>
            <person name="Bharti A.K."/>
            <person name="Crow J.A."/>
            <person name="Grimwood J."/>
            <person name="Kramer R."/>
            <person name="Lindquist E."/>
            <person name="Lucas S."/>
            <person name="Salamov A."/>
            <person name="McFadden G.I."/>
            <person name="Lane C.E."/>
            <person name="Keeling P.J."/>
            <person name="Gray M.W."/>
            <person name="Grigoriev I.V."/>
            <person name="Archibald J.M."/>
        </authorList>
    </citation>
    <scope>NUCLEOTIDE SEQUENCE</scope>
    <source>
        <strain evidence="2 4">CCMP2712</strain>
    </source>
</reference>
<feature type="region of interest" description="Disordered" evidence="1">
    <location>
        <begin position="84"/>
        <end position="126"/>
    </location>
</feature>
<evidence type="ECO:0000313" key="4">
    <source>
        <dbReference type="Proteomes" id="UP000011087"/>
    </source>
</evidence>
<dbReference type="GeneID" id="17306487"/>
<sequence>MKITVTGQGITGYMASDYFKRLLFENAHGPRPRVSDKTPLLPTLPSQPMHAHAHAALARRSISFSSDVTWTVTAPRKPLLDRRCSLAKAGGDPSSRSGAEETRMEQRKRRRAGARPELGRKEAGEKAGMLLEAVMIARRKSFGQCVE</sequence>
<proteinExistence type="predicted"/>
<protein>
    <submittedName>
        <fullName evidence="2 3">Uncharacterized protein</fullName>
    </submittedName>
</protein>
<organism evidence="2">
    <name type="scientific">Guillardia theta (strain CCMP2712)</name>
    <name type="common">Cryptophyte</name>
    <dbReference type="NCBI Taxonomy" id="905079"/>
    <lineage>
        <taxon>Eukaryota</taxon>
        <taxon>Cryptophyceae</taxon>
        <taxon>Pyrenomonadales</taxon>
        <taxon>Geminigeraceae</taxon>
        <taxon>Guillardia</taxon>
    </lineage>
</organism>
<dbReference type="Proteomes" id="UP000011087">
    <property type="component" value="Unassembled WGS sequence"/>
</dbReference>
<reference evidence="4" key="2">
    <citation type="submission" date="2012-11" db="EMBL/GenBank/DDBJ databases">
        <authorList>
            <person name="Kuo A."/>
            <person name="Curtis B.A."/>
            <person name="Tanifuji G."/>
            <person name="Burki F."/>
            <person name="Gruber A."/>
            <person name="Irimia M."/>
            <person name="Maruyama S."/>
            <person name="Arias M.C."/>
            <person name="Ball S.G."/>
            <person name="Gile G.H."/>
            <person name="Hirakawa Y."/>
            <person name="Hopkins J.F."/>
            <person name="Rensing S.A."/>
            <person name="Schmutz J."/>
            <person name="Symeonidi A."/>
            <person name="Elias M."/>
            <person name="Eveleigh R.J."/>
            <person name="Herman E.K."/>
            <person name="Klute M.J."/>
            <person name="Nakayama T."/>
            <person name="Obornik M."/>
            <person name="Reyes-Prieto A."/>
            <person name="Armbrust E.V."/>
            <person name="Aves S.J."/>
            <person name="Beiko R.G."/>
            <person name="Coutinho P."/>
            <person name="Dacks J.B."/>
            <person name="Durnford D.G."/>
            <person name="Fast N.M."/>
            <person name="Green B.R."/>
            <person name="Grisdale C."/>
            <person name="Hempe F."/>
            <person name="Henrissat B."/>
            <person name="Hoppner M.P."/>
            <person name="Ishida K.-I."/>
            <person name="Kim E."/>
            <person name="Koreny L."/>
            <person name="Kroth P.G."/>
            <person name="Liu Y."/>
            <person name="Malik S.-B."/>
            <person name="Maier U.G."/>
            <person name="McRose D."/>
            <person name="Mock T."/>
            <person name="Neilson J.A."/>
            <person name="Onodera N.T."/>
            <person name="Poole A.M."/>
            <person name="Pritham E.J."/>
            <person name="Richards T.A."/>
            <person name="Rocap G."/>
            <person name="Roy S.W."/>
            <person name="Sarai C."/>
            <person name="Schaack S."/>
            <person name="Shirato S."/>
            <person name="Slamovits C.H."/>
            <person name="Spencer D.F."/>
            <person name="Suzuki S."/>
            <person name="Worden A.Z."/>
            <person name="Zauner S."/>
            <person name="Barry K."/>
            <person name="Bell C."/>
            <person name="Bharti A.K."/>
            <person name="Crow J.A."/>
            <person name="Grimwood J."/>
            <person name="Kramer R."/>
            <person name="Lindquist E."/>
            <person name="Lucas S."/>
            <person name="Salamov A."/>
            <person name="McFadden G.I."/>
            <person name="Lane C.E."/>
            <person name="Keeling P.J."/>
            <person name="Gray M.W."/>
            <person name="Grigoriev I.V."/>
            <person name="Archibald J.M."/>
        </authorList>
    </citation>
    <scope>NUCLEOTIDE SEQUENCE</scope>
    <source>
        <strain evidence="4">CCMP2712</strain>
    </source>
</reference>
<dbReference type="AlphaFoldDB" id="L1JP63"/>
<evidence type="ECO:0000313" key="3">
    <source>
        <dbReference type="EnsemblProtists" id="EKX49838"/>
    </source>
</evidence>
<dbReference type="EnsemblProtists" id="EKX49838">
    <property type="protein sequence ID" value="EKX49838"/>
    <property type="gene ID" value="GUITHDRAFT_104234"/>
</dbReference>
<dbReference type="KEGG" id="gtt:GUITHDRAFT_104234"/>
<evidence type="ECO:0000313" key="2">
    <source>
        <dbReference type="EMBL" id="EKX49838.1"/>
    </source>
</evidence>
<dbReference type="HOGENOM" id="CLU_1771607_0_0_1"/>
<dbReference type="PaxDb" id="55529-EKX49838"/>
<reference evidence="3" key="3">
    <citation type="submission" date="2015-06" db="UniProtKB">
        <authorList>
            <consortium name="EnsemblProtists"/>
        </authorList>
    </citation>
    <scope>IDENTIFICATION</scope>
</reference>
<keyword evidence="4" id="KW-1185">Reference proteome</keyword>
<accession>L1JP63</accession>